<keyword evidence="1" id="KW-0732">Signal</keyword>
<feature type="chain" id="PRO_5025397693" evidence="1">
    <location>
        <begin position="19"/>
        <end position="328"/>
    </location>
</feature>
<organism evidence="2 3">
    <name type="scientific">Massarina eburnea CBS 473.64</name>
    <dbReference type="NCBI Taxonomy" id="1395130"/>
    <lineage>
        <taxon>Eukaryota</taxon>
        <taxon>Fungi</taxon>
        <taxon>Dikarya</taxon>
        <taxon>Ascomycota</taxon>
        <taxon>Pezizomycotina</taxon>
        <taxon>Dothideomycetes</taxon>
        <taxon>Pleosporomycetidae</taxon>
        <taxon>Pleosporales</taxon>
        <taxon>Massarineae</taxon>
        <taxon>Massarinaceae</taxon>
        <taxon>Massarina</taxon>
    </lineage>
</organism>
<accession>A0A6A6RS13</accession>
<proteinExistence type="predicted"/>
<evidence type="ECO:0000313" key="2">
    <source>
        <dbReference type="EMBL" id="KAF2637905.1"/>
    </source>
</evidence>
<keyword evidence="3" id="KW-1185">Reference proteome</keyword>
<feature type="signal peptide" evidence="1">
    <location>
        <begin position="1"/>
        <end position="18"/>
    </location>
</feature>
<gene>
    <name evidence="2" type="ORF">P280DRAFT_551593</name>
</gene>
<dbReference type="Proteomes" id="UP000799753">
    <property type="component" value="Unassembled WGS sequence"/>
</dbReference>
<name>A0A6A6RS13_9PLEO</name>
<dbReference type="AlphaFoldDB" id="A0A6A6RS13"/>
<reference evidence="2" key="1">
    <citation type="journal article" date="2020" name="Stud. Mycol.">
        <title>101 Dothideomycetes genomes: a test case for predicting lifestyles and emergence of pathogens.</title>
        <authorList>
            <person name="Haridas S."/>
            <person name="Albert R."/>
            <person name="Binder M."/>
            <person name="Bloem J."/>
            <person name="Labutti K."/>
            <person name="Salamov A."/>
            <person name="Andreopoulos B."/>
            <person name="Baker S."/>
            <person name="Barry K."/>
            <person name="Bills G."/>
            <person name="Bluhm B."/>
            <person name="Cannon C."/>
            <person name="Castanera R."/>
            <person name="Culley D."/>
            <person name="Daum C."/>
            <person name="Ezra D."/>
            <person name="Gonzalez J."/>
            <person name="Henrissat B."/>
            <person name="Kuo A."/>
            <person name="Liang C."/>
            <person name="Lipzen A."/>
            <person name="Lutzoni F."/>
            <person name="Magnuson J."/>
            <person name="Mondo S."/>
            <person name="Nolan M."/>
            <person name="Ohm R."/>
            <person name="Pangilinan J."/>
            <person name="Park H.-J."/>
            <person name="Ramirez L."/>
            <person name="Alfaro M."/>
            <person name="Sun H."/>
            <person name="Tritt A."/>
            <person name="Yoshinaga Y."/>
            <person name="Zwiers L.-H."/>
            <person name="Turgeon B."/>
            <person name="Goodwin S."/>
            <person name="Spatafora J."/>
            <person name="Crous P."/>
            <person name="Grigoriev I."/>
        </authorList>
    </citation>
    <scope>NUCLEOTIDE SEQUENCE</scope>
    <source>
        <strain evidence="2">CBS 473.64</strain>
    </source>
</reference>
<dbReference type="EMBL" id="MU006791">
    <property type="protein sequence ID" value="KAF2637905.1"/>
    <property type="molecule type" value="Genomic_DNA"/>
</dbReference>
<evidence type="ECO:0000313" key="3">
    <source>
        <dbReference type="Proteomes" id="UP000799753"/>
    </source>
</evidence>
<evidence type="ECO:0000256" key="1">
    <source>
        <dbReference type="SAM" id="SignalP"/>
    </source>
</evidence>
<sequence length="328" mass="36537">MRLFILPILITIATTTAALPETSAWLPPKIGTFRMQANHAPGPYDEIRPYPYCMSTTPWTKVMNLDLDWYCTFWTTKDCSGPVLKNVFGGPNCKNYPITQKQAPFYKCYWSGHKRDIAIATAPDEMTREPSSLQPLGHFDPREGGPDVPDNGNITVVNKCIKTPPEAGWVQLQYDLESNGHACFFFGQRGCMGYPSQIILGPNQRHQLHHEDFDGWYKCFLVNGPGDLIQVLAQNSRPTLGTEPEPDPESPPPGYFSTGDHVRLAPYCNDTPRNATTLQLFDGWACDFFGDDCVGRVVLHVGGPVAKEPVTREARFYHCDGKAVTPPG</sequence>
<protein>
    <submittedName>
        <fullName evidence="2">Uncharacterized protein</fullName>
    </submittedName>
</protein>